<evidence type="ECO:0000256" key="1">
    <source>
        <dbReference type="SAM" id="Phobius"/>
    </source>
</evidence>
<dbReference type="NCBIfam" id="NF010470">
    <property type="entry name" value="PRK13895.1"/>
    <property type="match status" value="1"/>
</dbReference>
<proteinExistence type="predicted"/>
<comment type="caution">
    <text evidence="2">The sequence shown here is derived from an EMBL/GenBank/DDBJ whole genome shotgun (WGS) entry which is preliminary data.</text>
</comment>
<evidence type="ECO:0000313" key="3">
    <source>
        <dbReference type="Proteomes" id="UP001595974"/>
    </source>
</evidence>
<dbReference type="EMBL" id="JBHSOG010000068">
    <property type="protein sequence ID" value="MFC5771093.1"/>
    <property type="molecule type" value="Genomic_DNA"/>
</dbReference>
<organism evidence="2 3">
    <name type="scientific">Thauera sinica</name>
    <dbReference type="NCBI Taxonomy" id="2665146"/>
    <lineage>
        <taxon>Bacteria</taxon>
        <taxon>Pseudomonadati</taxon>
        <taxon>Pseudomonadota</taxon>
        <taxon>Betaproteobacteria</taxon>
        <taxon>Rhodocyclales</taxon>
        <taxon>Zoogloeaceae</taxon>
        <taxon>Thauera</taxon>
    </lineage>
</organism>
<dbReference type="RefSeq" id="WP_096452963.1">
    <property type="nucleotide sequence ID" value="NZ_JBHSOG010000068.1"/>
</dbReference>
<sequence>MKPDSIDTLIRDIAVRHGIAVGRDDPIMILQTMNAHLMREHAAAQQAALDRFSEELEGIAHRWGEDARSKAERTLNAALDASTDAMKSGMEAGAKAAATAARHELDAALAQLAGPIREGRRIATLNLIAAGMAVFAAALALLSTL</sequence>
<dbReference type="Pfam" id="PF11657">
    <property type="entry name" value="Activator-TraM"/>
    <property type="match status" value="1"/>
</dbReference>
<dbReference type="InterPro" id="IPR028140">
    <property type="entry name" value="TraM"/>
</dbReference>
<accession>A0ABW1AVW1</accession>
<dbReference type="Proteomes" id="UP001595974">
    <property type="component" value="Unassembled WGS sequence"/>
</dbReference>
<evidence type="ECO:0000313" key="2">
    <source>
        <dbReference type="EMBL" id="MFC5771093.1"/>
    </source>
</evidence>
<keyword evidence="1" id="KW-0812">Transmembrane</keyword>
<gene>
    <name evidence="2" type="ORF">ACFPTN_17060</name>
</gene>
<name>A0ABW1AVW1_9RHOO</name>
<keyword evidence="3" id="KW-1185">Reference proteome</keyword>
<keyword evidence="1" id="KW-0472">Membrane</keyword>
<feature type="transmembrane region" description="Helical" evidence="1">
    <location>
        <begin position="122"/>
        <end position="142"/>
    </location>
</feature>
<reference evidence="3" key="1">
    <citation type="journal article" date="2019" name="Int. J. Syst. Evol. Microbiol.">
        <title>The Global Catalogue of Microorganisms (GCM) 10K type strain sequencing project: providing services to taxonomists for standard genome sequencing and annotation.</title>
        <authorList>
            <consortium name="The Broad Institute Genomics Platform"/>
            <consortium name="The Broad Institute Genome Sequencing Center for Infectious Disease"/>
            <person name="Wu L."/>
            <person name="Ma J."/>
        </authorList>
    </citation>
    <scope>NUCLEOTIDE SEQUENCE [LARGE SCALE GENOMIC DNA]</scope>
    <source>
        <strain evidence="3">SHR3</strain>
    </source>
</reference>
<keyword evidence="1" id="KW-1133">Transmembrane helix</keyword>
<protein>
    <submittedName>
        <fullName evidence="2">Conjugal transfer protein TraM</fullName>
    </submittedName>
</protein>